<dbReference type="RefSeq" id="WP_012120192.1">
    <property type="nucleotide sequence ID" value="NC_009767.1"/>
</dbReference>
<keyword evidence="1" id="KW-1133">Transmembrane helix</keyword>
<dbReference type="EMBL" id="CP000804">
    <property type="protein sequence ID" value="ABU57764.1"/>
    <property type="molecule type" value="Genomic_DNA"/>
</dbReference>
<evidence type="ECO:0000313" key="3">
    <source>
        <dbReference type="Proteomes" id="UP000000263"/>
    </source>
</evidence>
<dbReference type="HOGENOM" id="CLU_1531051_0_0_0"/>
<feature type="transmembrane region" description="Helical" evidence="1">
    <location>
        <begin position="40"/>
        <end position="57"/>
    </location>
</feature>
<sequence>MGRSRQRRIEEVIASEVALLAALLVVALVQTTLLPRPFDVTFNLLLLLTICYGLIAGTTSAARWAFYGGLALDLCAMTLFGLHALALLAGTVGATQALLRLSRDNWLVPVVGVALGSVIYHGVYALLSALLVAPLDLQGYALYVLLPDTLMATIPSLPVYLVFRWYENRVRRSVPVDVY</sequence>
<keyword evidence="1" id="KW-0812">Transmembrane</keyword>
<dbReference type="OrthoDB" id="159746at2"/>
<feature type="transmembrane region" description="Helical" evidence="1">
    <location>
        <begin position="106"/>
        <end position="133"/>
    </location>
</feature>
<feature type="transmembrane region" description="Helical" evidence="1">
    <location>
        <begin position="140"/>
        <end position="163"/>
    </location>
</feature>
<proteinExistence type="predicted"/>
<gene>
    <name evidence="2" type="ordered locus">Rcas_1672</name>
</gene>
<dbReference type="KEGG" id="rca:Rcas_1672"/>
<dbReference type="AlphaFoldDB" id="A7NJU4"/>
<dbReference type="STRING" id="383372.Rcas_1672"/>
<evidence type="ECO:0008006" key="4">
    <source>
        <dbReference type="Google" id="ProtNLM"/>
    </source>
</evidence>
<reference evidence="2 3" key="1">
    <citation type="submission" date="2007-08" db="EMBL/GenBank/DDBJ databases">
        <title>Complete sequence of Roseiflexus castenholzii DSM 13941.</title>
        <authorList>
            <consortium name="US DOE Joint Genome Institute"/>
            <person name="Copeland A."/>
            <person name="Lucas S."/>
            <person name="Lapidus A."/>
            <person name="Barry K."/>
            <person name="Glavina del Rio T."/>
            <person name="Dalin E."/>
            <person name="Tice H."/>
            <person name="Pitluck S."/>
            <person name="Thompson L.S."/>
            <person name="Brettin T."/>
            <person name="Bruce D."/>
            <person name="Detter J.C."/>
            <person name="Han C."/>
            <person name="Tapia R."/>
            <person name="Schmutz J."/>
            <person name="Larimer F."/>
            <person name="Land M."/>
            <person name="Hauser L."/>
            <person name="Kyrpides N."/>
            <person name="Mikhailova N."/>
            <person name="Bryant D.A."/>
            <person name="Hanada S."/>
            <person name="Tsukatani Y."/>
            <person name="Richardson P."/>
        </authorList>
    </citation>
    <scope>NUCLEOTIDE SEQUENCE [LARGE SCALE GENOMIC DNA]</scope>
    <source>
        <strain evidence="3">DSM 13941 / HLO8</strain>
    </source>
</reference>
<protein>
    <recommendedName>
        <fullName evidence="4">Rod shape-determining protein MreD</fullName>
    </recommendedName>
</protein>
<keyword evidence="3" id="KW-1185">Reference proteome</keyword>
<dbReference type="eggNOG" id="ENOG502ZJ4X">
    <property type="taxonomic scope" value="Bacteria"/>
</dbReference>
<organism evidence="2 3">
    <name type="scientific">Roseiflexus castenholzii (strain DSM 13941 / HLO8)</name>
    <dbReference type="NCBI Taxonomy" id="383372"/>
    <lineage>
        <taxon>Bacteria</taxon>
        <taxon>Bacillati</taxon>
        <taxon>Chloroflexota</taxon>
        <taxon>Chloroflexia</taxon>
        <taxon>Chloroflexales</taxon>
        <taxon>Roseiflexineae</taxon>
        <taxon>Roseiflexaceae</taxon>
        <taxon>Roseiflexus</taxon>
    </lineage>
</organism>
<evidence type="ECO:0000256" key="1">
    <source>
        <dbReference type="SAM" id="Phobius"/>
    </source>
</evidence>
<feature type="transmembrane region" description="Helical" evidence="1">
    <location>
        <begin position="12"/>
        <end position="34"/>
    </location>
</feature>
<keyword evidence="1" id="KW-0472">Membrane</keyword>
<dbReference type="Proteomes" id="UP000000263">
    <property type="component" value="Chromosome"/>
</dbReference>
<accession>A7NJU4</accession>
<evidence type="ECO:0000313" key="2">
    <source>
        <dbReference type="EMBL" id="ABU57764.1"/>
    </source>
</evidence>
<name>A7NJU4_ROSCS</name>